<proteinExistence type="predicted"/>
<reference evidence="2 3" key="1">
    <citation type="submission" date="2013-11" db="EMBL/GenBank/DDBJ databases">
        <title>Genome sequencing of Stegodyphus mimosarum.</title>
        <authorList>
            <person name="Bechsgaard J."/>
        </authorList>
    </citation>
    <scope>NUCLEOTIDE SEQUENCE [LARGE SCALE GENOMIC DNA]</scope>
</reference>
<protein>
    <submittedName>
        <fullName evidence="2">Uncharacterized protein</fullName>
    </submittedName>
</protein>
<keyword evidence="1" id="KW-0732">Signal</keyword>
<dbReference type="AlphaFoldDB" id="A0A087TCR4"/>
<accession>A0A087TCR4</accession>
<dbReference type="OrthoDB" id="10590885at2759"/>
<organism evidence="2 3">
    <name type="scientific">Stegodyphus mimosarum</name>
    <name type="common">African social velvet spider</name>
    <dbReference type="NCBI Taxonomy" id="407821"/>
    <lineage>
        <taxon>Eukaryota</taxon>
        <taxon>Metazoa</taxon>
        <taxon>Ecdysozoa</taxon>
        <taxon>Arthropoda</taxon>
        <taxon>Chelicerata</taxon>
        <taxon>Arachnida</taxon>
        <taxon>Araneae</taxon>
        <taxon>Araneomorphae</taxon>
        <taxon>Entelegynae</taxon>
        <taxon>Eresoidea</taxon>
        <taxon>Eresidae</taxon>
        <taxon>Stegodyphus</taxon>
    </lineage>
</organism>
<evidence type="ECO:0000256" key="1">
    <source>
        <dbReference type="SAM" id="SignalP"/>
    </source>
</evidence>
<evidence type="ECO:0000313" key="3">
    <source>
        <dbReference type="Proteomes" id="UP000054359"/>
    </source>
</evidence>
<name>A0A087TCR4_STEMI</name>
<gene>
    <name evidence="2" type="ORF">X975_04587</name>
</gene>
<dbReference type="Proteomes" id="UP000054359">
    <property type="component" value="Unassembled WGS sequence"/>
</dbReference>
<dbReference type="EMBL" id="KK114620">
    <property type="protein sequence ID" value="KFM62903.1"/>
    <property type="molecule type" value="Genomic_DNA"/>
</dbReference>
<sequence>MSLLSLALLFWNHVITWAFVRPRDCAISSRSAGDRYFWYRNLFSSSKI</sequence>
<evidence type="ECO:0000313" key="2">
    <source>
        <dbReference type="EMBL" id="KFM62903.1"/>
    </source>
</evidence>
<feature type="non-terminal residue" evidence="2">
    <location>
        <position position="48"/>
    </location>
</feature>
<feature type="signal peptide" evidence="1">
    <location>
        <begin position="1"/>
        <end position="18"/>
    </location>
</feature>
<keyword evidence="3" id="KW-1185">Reference proteome</keyword>
<feature type="chain" id="PRO_5001829621" evidence="1">
    <location>
        <begin position="19"/>
        <end position="48"/>
    </location>
</feature>